<feature type="chain" id="PRO_5026859037" evidence="3">
    <location>
        <begin position="24"/>
        <end position="367"/>
    </location>
</feature>
<sequence length="367" mass="40750">MFKKLLLLFFCLVACLGTGNAQAASKIQDVVYGVNPNGRLRIVLDTNQATKYKTEMLDNELRVTVYGNLKSSIPRVTTPKKATYVSKVYLERKVNATVVHVMMKKPLQKGMFNVFSLKADKVAKRPTRVVVDVIAAPPQKTFTPKRTKRPSSSPWQPTRPKPSFGDTYSVVGGIKGKRITLDAGHGGTDPGTHGLVTGTYEKDITLPITKKVKALLEKKGAIVYMTRTTDVDVYGPDATDAEELQARVDVAENSHSDMFISIHINASENTSVGGFSTYYHPKTKYDIQVAQCIQDQLMKTADVDDLGVRYANFYVNKRSTMPGALVECLFLTNRREEKLLISDWFQNKVANAIADGIEDFYNQHQGG</sequence>
<keyword evidence="1" id="KW-0378">Hydrolase</keyword>
<gene>
    <name evidence="5" type="ORF">FX155_10905</name>
</gene>
<keyword evidence="3" id="KW-0732">Signal</keyword>
<dbReference type="GO" id="GO:0030288">
    <property type="term" value="C:outer membrane-bounded periplasmic space"/>
    <property type="evidence" value="ECO:0007669"/>
    <property type="project" value="TreeGrafter"/>
</dbReference>
<dbReference type="GO" id="GO:0009253">
    <property type="term" value="P:peptidoglycan catabolic process"/>
    <property type="evidence" value="ECO:0007669"/>
    <property type="project" value="InterPro"/>
</dbReference>
<dbReference type="PANTHER" id="PTHR30404:SF0">
    <property type="entry name" value="N-ACETYLMURAMOYL-L-ALANINE AMIDASE AMIC"/>
    <property type="match status" value="1"/>
</dbReference>
<name>A0A6N7W3K7_ACIFE</name>
<proteinExistence type="predicted"/>
<evidence type="ECO:0000256" key="2">
    <source>
        <dbReference type="SAM" id="MobiDB-lite"/>
    </source>
</evidence>
<dbReference type="AlphaFoldDB" id="A0A6N7W3K7"/>
<accession>A0A6N7W3K7</accession>
<dbReference type="Proteomes" id="UP000441455">
    <property type="component" value="Unassembled WGS sequence"/>
</dbReference>
<dbReference type="RefSeq" id="WP_022486737.1">
    <property type="nucleotide sequence ID" value="NZ_VULN01000022.1"/>
</dbReference>
<organism evidence="5 6">
    <name type="scientific">Acidaminococcus fermentans</name>
    <dbReference type="NCBI Taxonomy" id="905"/>
    <lineage>
        <taxon>Bacteria</taxon>
        <taxon>Bacillati</taxon>
        <taxon>Bacillota</taxon>
        <taxon>Negativicutes</taxon>
        <taxon>Acidaminococcales</taxon>
        <taxon>Acidaminococcaceae</taxon>
        <taxon>Acidaminococcus</taxon>
    </lineage>
</organism>
<dbReference type="Pfam" id="PF01520">
    <property type="entry name" value="Amidase_3"/>
    <property type="match status" value="1"/>
</dbReference>
<evidence type="ECO:0000313" key="6">
    <source>
        <dbReference type="Proteomes" id="UP000441455"/>
    </source>
</evidence>
<feature type="region of interest" description="Disordered" evidence="2">
    <location>
        <begin position="141"/>
        <end position="164"/>
    </location>
</feature>
<dbReference type="InterPro" id="IPR050695">
    <property type="entry name" value="N-acetylmuramoyl_amidase_3"/>
</dbReference>
<dbReference type="EMBL" id="VULN01000022">
    <property type="protein sequence ID" value="MSS83093.1"/>
    <property type="molecule type" value="Genomic_DNA"/>
</dbReference>
<dbReference type="PANTHER" id="PTHR30404">
    <property type="entry name" value="N-ACETYLMURAMOYL-L-ALANINE AMIDASE"/>
    <property type="match status" value="1"/>
</dbReference>
<dbReference type="SUPFAM" id="SSF53187">
    <property type="entry name" value="Zn-dependent exopeptidases"/>
    <property type="match status" value="1"/>
</dbReference>
<feature type="signal peptide" evidence="3">
    <location>
        <begin position="1"/>
        <end position="23"/>
    </location>
</feature>
<evidence type="ECO:0000313" key="5">
    <source>
        <dbReference type="EMBL" id="MSS83093.1"/>
    </source>
</evidence>
<evidence type="ECO:0000259" key="4">
    <source>
        <dbReference type="SMART" id="SM00646"/>
    </source>
</evidence>
<dbReference type="CDD" id="cd02696">
    <property type="entry name" value="MurNAc-LAA"/>
    <property type="match status" value="1"/>
</dbReference>
<comment type="caution">
    <text evidence="5">The sequence shown here is derived from an EMBL/GenBank/DDBJ whole genome shotgun (WGS) entry which is preliminary data.</text>
</comment>
<dbReference type="GO" id="GO:0008745">
    <property type="term" value="F:N-acetylmuramoyl-L-alanine amidase activity"/>
    <property type="evidence" value="ECO:0007669"/>
    <property type="project" value="InterPro"/>
</dbReference>
<evidence type="ECO:0000256" key="1">
    <source>
        <dbReference type="ARBA" id="ARBA00022801"/>
    </source>
</evidence>
<feature type="domain" description="MurNAc-LAA" evidence="4">
    <location>
        <begin position="248"/>
        <end position="358"/>
    </location>
</feature>
<dbReference type="Gene3D" id="3.40.630.40">
    <property type="entry name" value="Zn-dependent exopeptidases"/>
    <property type="match status" value="1"/>
</dbReference>
<reference evidence="5 6" key="1">
    <citation type="submission" date="2019-08" db="EMBL/GenBank/DDBJ databases">
        <title>In-depth cultivation of the pig gut microbiome towards novel bacterial diversity and tailored functional studies.</title>
        <authorList>
            <person name="Wylensek D."/>
            <person name="Hitch T.C.A."/>
            <person name="Clavel T."/>
        </authorList>
    </citation>
    <scope>NUCLEOTIDE SEQUENCE [LARGE SCALE GENOMIC DNA]</scope>
    <source>
        <strain evidence="5 6">WCA-389-WT-5B</strain>
    </source>
</reference>
<dbReference type="SMART" id="SM00646">
    <property type="entry name" value="Ami_3"/>
    <property type="match status" value="1"/>
</dbReference>
<dbReference type="InterPro" id="IPR002508">
    <property type="entry name" value="MurNAc-LAA_cat"/>
</dbReference>
<evidence type="ECO:0000256" key="3">
    <source>
        <dbReference type="SAM" id="SignalP"/>
    </source>
</evidence>
<protein>
    <submittedName>
        <fullName evidence="5">N-acetylmuramoyl-L-alanine amidase</fullName>
    </submittedName>
</protein>